<proteinExistence type="inferred from homology"/>
<dbReference type="PANTHER" id="PTHR24282">
    <property type="entry name" value="CYTOCHROME P450 FAMILY MEMBER"/>
    <property type="match status" value="1"/>
</dbReference>
<comment type="similarity">
    <text evidence="3">Belongs to the cytochrome P450 family.</text>
</comment>
<evidence type="ECO:0000256" key="5">
    <source>
        <dbReference type="ARBA" id="ARBA00022692"/>
    </source>
</evidence>
<evidence type="ECO:0000256" key="2">
    <source>
        <dbReference type="ARBA" id="ARBA00004167"/>
    </source>
</evidence>
<comment type="subcellular location">
    <subcellularLocation>
        <location evidence="2">Membrane</location>
        <topology evidence="2">Single-pass membrane protein</topology>
    </subcellularLocation>
</comment>
<dbReference type="InterPro" id="IPR036396">
    <property type="entry name" value="Cyt_P450_sf"/>
</dbReference>
<dbReference type="PANTHER" id="PTHR24282:SF196">
    <property type="entry name" value="CYTOCHROME P450 714C2"/>
    <property type="match status" value="1"/>
</dbReference>
<evidence type="ECO:0000256" key="6">
    <source>
        <dbReference type="ARBA" id="ARBA00022723"/>
    </source>
</evidence>
<dbReference type="SUPFAM" id="SSF48264">
    <property type="entry name" value="Cytochrome P450"/>
    <property type="match status" value="1"/>
</dbReference>
<dbReference type="InterPro" id="IPR050665">
    <property type="entry name" value="Cytochrome_P450_Monooxygen"/>
</dbReference>
<organism evidence="12 13">
    <name type="scientific">Punica granatum</name>
    <name type="common">Pomegranate</name>
    <dbReference type="NCBI Taxonomy" id="22663"/>
    <lineage>
        <taxon>Eukaryota</taxon>
        <taxon>Viridiplantae</taxon>
        <taxon>Streptophyta</taxon>
        <taxon>Embryophyta</taxon>
        <taxon>Tracheophyta</taxon>
        <taxon>Spermatophyta</taxon>
        <taxon>Magnoliopsida</taxon>
        <taxon>eudicotyledons</taxon>
        <taxon>Gunneridae</taxon>
        <taxon>Pentapetalae</taxon>
        <taxon>rosids</taxon>
        <taxon>malvids</taxon>
        <taxon>Myrtales</taxon>
        <taxon>Lythraceae</taxon>
        <taxon>Punica</taxon>
    </lineage>
</organism>
<evidence type="ECO:0000256" key="11">
    <source>
        <dbReference type="ARBA" id="ARBA00023136"/>
    </source>
</evidence>
<reference evidence="13" key="1">
    <citation type="journal article" date="2017" name="Plant J.">
        <title>The pomegranate (Punica granatum L.) genome and the genomics of punicalagin biosynthesis.</title>
        <authorList>
            <person name="Qin G."/>
            <person name="Xu C."/>
            <person name="Ming R."/>
            <person name="Tang H."/>
            <person name="Guyot R."/>
            <person name="Kramer E.M."/>
            <person name="Hu Y."/>
            <person name="Yi X."/>
            <person name="Qi Y."/>
            <person name="Xu X."/>
            <person name="Gao Z."/>
            <person name="Pan H."/>
            <person name="Jian J."/>
            <person name="Tian Y."/>
            <person name="Yue Z."/>
            <person name="Xu Y."/>
        </authorList>
    </citation>
    <scope>NUCLEOTIDE SEQUENCE [LARGE SCALE GENOMIC DNA]</scope>
    <source>
        <strain evidence="13">cv. Dabenzi</strain>
    </source>
</reference>
<evidence type="ECO:0000256" key="1">
    <source>
        <dbReference type="ARBA" id="ARBA00001971"/>
    </source>
</evidence>
<evidence type="ECO:0000256" key="4">
    <source>
        <dbReference type="ARBA" id="ARBA00022617"/>
    </source>
</evidence>
<dbReference type="Gene3D" id="1.10.630.10">
    <property type="entry name" value="Cytochrome P450"/>
    <property type="match status" value="1"/>
</dbReference>
<dbReference type="EMBL" id="MTKT01002534">
    <property type="protein sequence ID" value="OWM77399.1"/>
    <property type="molecule type" value="Genomic_DNA"/>
</dbReference>
<dbReference type="GO" id="GO:0005506">
    <property type="term" value="F:iron ion binding"/>
    <property type="evidence" value="ECO:0007669"/>
    <property type="project" value="InterPro"/>
</dbReference>
<keyword evidence="5" id="KW-0812">Transmembrane</keyword>
<evidence type="ECO:0008006" key="14">
    <source>
        <dbReference type="Google" id="ProtNLM"/>
    </source>
</evidence>
<dbReference type="Pfam" id="PF00067">
    <property type="entry name" value="p450"/>
    <property type="match status" value="1"/>
</dbReference>
<keyword evidence="8" id="KW-0560">Oxidoreductase</keyword>
<dbReference type="GO" id="GO:0004497">
    <property type="term" value="F:monooxygenase activity"/>
    <property type="evidence" value="ECO:0007669"/>
    <property type="project" value="UniProtKB-KW"/>
</dbReference>
<evidence type="ECO:0000256" key="3">
    <source>
        <dbReference type="ARBA" id="ARBA00010617"/>
    </source>
</evidence>
<evidence type="ECO:0000256" key="10">
    <source>
        <dbReference type="ARBA" id="ARBA00023033"/>
    </source>
</evidence>
<keyword evidence="6" id="KW-0479">Metal-binding</keyword>
<keyword evidence="7" id="KW-1133">Transmembrane helix</keyword>
<evidence type="ECO:0000256" key="9">
    <source>
        <dbReference type="ARBA" id="ARBA00023004"/>
    </source>
</evidence>
<sequence>MATDRVNQLLTISMIRSFMKPKKPKSEHVDVISRVCFGSNSSKGEEIFVKFQCLQEAISKKMLATGVIGLRHLPIKSNPAIWRLEKEVQSLILKVVKESDGAKSEKDLLQMILEGAKDGHLSGDEMDRFIVDNYKNIYLVGYETIAVTASWTTLMLLASNRDWQANVHEKINQVCAGQSPDSDMNRKMKMEEQMTMVIHESLRLYPPAAIFSQEAQHDIKFGDVLVPKGVTAWTPFTLISTFGDPT</sequence>
<gene>
    <name evidence="12" type="ORF">CDL15_Pgr016796</name>
</gene>
<comment type="cofactor">
    <cofactor evidence="1">
        <name>heme</name>
        <dbReference type="ChEBI" id="CHEBI:30413"/>
    </cofactor>
</comment>
<evidence type="ECO:0000256" key="8">
    <source>
        <dbReference type="ARBA" id="ARBA00023002"/>
    </source>
</evidence>
<comment type="caution">
    <text evidence="12">The sequence shown here is derived from an EMBL/GenBank/DDBJ whole genome shotgun (WGS) entry which is preliminary data.</text>
</comment>
<keyword evidence="11" id="KW-0472">Membrane</keyword>
<dbReference type="PRINTS" id="PR00385">
    <property type="entry name" value="P450"/>
</dbReference>
<dbReference type="Proteomes" id="UP000197138">
    <property type="component" value="Unassembled WGS sequence"/>
</dbReference>
<keyword evidence="10" id="KW-0503">Monooxygenase</keyword>
<dbReference type="GO" id="GO:0016705">
    <property type="term" value="F:oxidoreductase activity, acting on paired donors, with incorporation or reduction of molecular oxygen"/>
    <property type="evidence" value="ECO:0007669"/>
    <property type="project" value="InterPro"/>
</dbReference>
<dbReference type="GO" id="GO:0016020">
    <property type="term" value="C:membrane"/>
    <property type="evidence" value="ECO:0007669"/>
    <property type="project" value="UniProtKB-SubCell"/>
</dbReference>
<evidence type="ECO:0000313" key="13">
    <source>
        <dbReference type="Proteomes" id="UP000197138"/>
    </source>
</evidence>
<dbReference type="AlphaFoldDB" id="A0A218WY03"/>
<accession>A0A218WY03</accession>
<evidence type="ECO:0000256" key="7">
    <source>
        <dbReference type="ARBA" id="ARBA00022989"/>
    </source>
</evidence>
<dbReference type="InterPro" id="IPR001128">
    <property type="entry name" value="Cyt_P450"/>
</dbReference>
<protein>
    <recommendedName>
        <fullName evidence="14">Cytochrome P450 714C2-like</fullName>
    </recommendedName>
</protein>
<keyword evidence="4" id="KW-0349">Heme</keyword>
<evidence type="ECO:0000313" key="12">
    <source>
        <dbReference type="EMBL" id="OWM77399.1"/>
    </source>
</evidence>
<keyword evidence="9" id="KW-0408">Iron</keyword>
<name>A0A218WY03_PUNGR</name>
<dbReference type="GO" id="GO:0020037">
    <property type="term" value="F:heme binding"/>
    <property type="evidence" value="ECO:0007669"/>
    <property type="project" value="InterPro"/>
</dbReference>